<reference evidence="1 2" key="1">
    <citation type="submission" date="2015-05" db="EMBL/GenBank/DDBJ databases">
        <title>Distinctive expansion of gene families associated with plant cell wall degradation and secondary metabolism in the genomes of grapevine trunk pathogens.</title>
        <authorList>
            <person name="Lawrence D.P."/>
            <person name="Travadon R."/>
            <person name="Rolshausen P.E."/>
            <person name="Baumgartner K."/>
        </authorList>
    </citation>
    <scope>NUCLEOTIDE SEQUENCE [LARGE SCALE GENOMIC DNA]</scope>
    <source>
        <strain evidence="1">DA912</strain>
    </source>
</reference>
<comment type="caution">
    <text evidence="1">The sequence shown here is derived from an EMBL/GenBank/DDBJ whole genome shotgun (WGS) entry which is preliminary data.</text>
</comment>
<gene>
    <name evidence="1" type="ORF">UCDDA912_g05126</name>
</gene>
<keyword evidence="2" id="KW-1185">Reference proteome</keyword>
<evidence type="ECO:0000313" key="2">
    <source>
        <dbReference type="Proteomes" id="UP000034680"/>
    </source>
</evidence>
<dbReference type="STRING" id="1214573.A0A0G2I4S0"/>
<dbReference type="InterPro" id="IPR031755">
    <property type="entry name" value="Inhibitor_I66"/>
</dbReference>
<dbReference type="OrthoDB" id="5173393at2759"/>
<dbReference type="EMBL" id="LCUC01000179">
    <property type="protein sequence ID" value="KKY34890.1"/>
    <property type="molecule type" value="Genomic_DNA"/>
</dbReference>
<organism evidence="1 2">
    <name type="scientific">Diaporthe ampelina</name>
    <dbReference type="NCBI Taxonomy" id="1214573"/>
    <lineage>
        <taxon>Eukaryota</taxon>
        <taxon>Fungi</taxon>
        <taxon>Dikarya</taxon>
        <taxon>Ascomycota</taxon>
        <taxon>Pezizomycotina</taxon>
        <taxon>Sordariomycetes</taxon>
        <taxon>Sordariomycetidae</taxon>
        <taxon>Diaporthales</taxon>
        <taxon>Diaporthaceae</taxon>
        <taxon>Diaporthe</taxon>
    </lineage>
</organism>
<dbReference type="Proteomes" id="UP000034680">
    <property type="component" value="Unassembled WGS sequence"/>
</dbReference>
<accession>A0A0G2I4S0</accession>
<dbReference type="CDD" id="cd23428">
    <property type="entry name" value="beta-trefoil_Ricin_SPI"/>
    <property type="match status" value="1"/>
</dbReference>
<name>A0A0G2I4S0_9PEZI</name>
<sequence>MQLKTGFYFVSTIVTSPWGERWVQRNSVEDKVMTPKPVAVQVNETGAAQWYVEQIGDSKIFKLSAGSIYADPAPTIGKDGELCADISGGPATNWTLTGCETCGEGVFIITDGEGNAWRTPQSDDQNPQILLEYLIIPLIYPPKYPTSVQFKFASVDDVDH</sequence>
<evidence type="ECO:0000313" key="1">
    <source>
        <dbReference type="EMBL" id="KKY34890.1"/>
    </source>
</evidence>
<reference evidence="1 2" key="2">
    <citation type="submission" date="2015-05" db="EMBL/GenBank/DDBJ databases">
        <authorList>
            <person name="Morales-Cruz A."/>
            <person name="Amrine K.C."/>
            <person name="Cantu D."/>
        </authorList>
    </citation>
    <scope>NUCLEOTIDE SEQUENCE [LARGE SCALE GENOMIC DNA]</scope>
    <source>
        <strain evidence="1">DA912</strain>
    </source>
</reference>
<protein>
    <submittedName>
        <fullName evidence="1">Uncharacterized protein</fullName>
    </submittedName>
</protein>
<dbReference type="Pfam" id="PF16850">
    <property type="entry name" value="Inhibitor_I66"/>
    <property type="match status" value="1"/>
</dbReference>
<dbReference type="GO" id="GO:0004867">
    <property type="term" value="F:serine-type endopeptidase inhibitor activity"/>
    <property type="evidence" value="ECO:0007669"/>
    <property type="project" value="InterPro"/>
</dbReference>
<dbReference type="AlphaFoldDB" id="A0A0G2I4S0"/>
<dbReference type="Gene3D" id="2.80.10.50">
    <property type="match status" value="1"/>
</dbReference>
<proteinExistence type="predicted"/>